<dbReference type="EMBL" id="BPQB01000068">
    <property type="protein sequence ID" value="GJE97147.1"/>
    <property type="molecule type" value="Genomic_DNA"/>
</dbReference>
<reference evidence="2 3" key="1">
    <citation type="submission" date="2021-08" db="EMBL/GenBank/DDBJ databases">
        <title>Draft Genome Sequence of Phanerochaete sordida strain YK-624.</title>
        <authorList>
            <person name="Mori T."/>
            <person name="Dohra H."/>
            <person name="Suzuki T."/>
            <person name="Kawagishi H."/>
            <person name="Hirai H."/>
        </authorList>
    </citation>
    <scope>NUCLEOTIDE SEQUENCE [LARGE SCALE GENOMIC DNA]</scope>
    <source>
        <strain evidence="2 3">YK-624</strain>
    </source>
</reference>
<organism evidence="2 3">
    <name type="scientific">Phanerochaete sordida</name>
    <dbReference type="NCBI Taxonomy" id="48140"/>
    <lineage>
        <taxon>Eukaryota</taxon>
        <taxon>Fungi</taxon>
        <taxon>Dikarya</taxon>
        <taxon>Basidiomycota</taxon>
        <taxon>Agaricomycotina</taxon>
        <taxon>Agaricomycetes</taxon>
        <taxon>Polyporales</taxon>
        <taxon>Phanerochaetaceae</taxon>
        <taxon>Phanerochaete</taxon>
    </lineage>
</organism>
<feature type="compositionally biased region" description="Polar residues" evidence="1">
    <location>
        <begin position="26"/>
        <end position="35"/>
    </location>
</feature>
<evidence type="ECO:0000256" key="1">
    <source>
        <dbReference type="SAM" id="MobiDB-lite"/>
    </source>
</evidence>
<keyword evidence="3" id="KW-1185">Reference proteome</keyword>
<proteinExistence type="predicted"/>
<name>A0A9P3GKF6_9APHY</name>
<evidence type="ECO:0000313" key="3">
    <source>
        <dbReference type="Proteomes" id="UP000703269"/>
    </source>
</evidence>
<feature type="region of interest" description="Disordered" evidence="1">
    <location>
        <begin position="1"/>
        <end position="75"/>
    </location>
</feature>
<dbReference type="Proteomes" id="UP000703269">
    <property type="component" value="Unassembled WGS sequence"/>
</dbReference>
<accession>A0A9P3GKF6</accession>
<sequence length="401" mass="44393">MPRAATQSSPPSTPPKSGSKQPSTRMPWSQKNRILSNPSSPAPPSPQHAQEKTHSTPLFLPDSPSASTSAKPRKEKVKYRAGFHPKFVPGADIVLRSRSGNSSGLHFATTKMDLKLFCEAILPVSDENAAPLAATTTVSGLPITLVDLSPDGLEGFLCYVFGKPTEKYLANILNLFALIKLVIRLGTWRLPADPLAPAFEEHKVKSERDMAQCCIFVARERWQLGADTAFYVVSGLDQVTFNKRAKNCYPLAHGGIFRNARRTLFYGIKEDIFNFEGDSVTIPALLGYDFIWLKPWTKDGQGNLKTIYLGPSHVPYLVPEWFLAFCRAFVAMVLDRPCWDAAISAKGMAFAHPFVTQASKEYSEDDMEIVCKDLETFVHVIASAVEKKVKSTKVEFPKLPN</sequence>
<comment type="caution">
    <text evidence="2">The sequence shown here is derived from an EMBL/GenBank/DDBJ whole genome shotgun (WGS) entry which is preliminary data.</text>
</comment>
<protein>
    <submittedName>
        <fullName evidence="2">Uncharacterized protein</fullName>
    </submittedName>
</protein>
<dbReference type="AlphaFoldDB" id="A0A9P3GKF6"/>
<gene>
    <name evidence="2" type="ORF">PsYK624_133590</name>
</gene>
<evidence type="ECO:0000313" key="2">
    <source>
        <dbReference type="EMBL" id="GJE97147.1"/>
    </source>
</evidence>
<feature type="compositionally biased region" description="Low complexity" evidence="1">
    <location>
        <begin position="1"/>
        <end position="24"/>
    </location>
</feature>